<evidence type="ECO:0008006" key="3">
    <source>
        <dbReference type="Google" id="ProtNLM"/>
    </source>
</evidence>
<proteinExistence type="predicted"/>
<protein>
    <recommendedName>
        <fullName evidence="3">Lipoprotein</fullName>
    </recommendedName>
</protein>
<comment type="caution">
    <text evidence="1">The sequence shown here is derived from an EMBL/GenBank/DDBJ whole genome shotgun (WGS) entry which is preliminary data.</text>
</comment>
<accession>A0A3P3W5Q9</accession>
<dbReference type="Proteomes" id="UP000271937">
    <property type="component" value="Unassembled WGS sequence"/>
</dbReference>
<keyword evidence="2" id="KW-1185">Reference proteome</keyword>
<dbReference type="EMBL" id="RQVR01000014">
    <property type="protein sequence ID" value="RRJ89768.1"/>
    <property type="molecule type" value="Genomic_DNA"/>
</dbReference>
<organism evidence="1 2">
    <name type="scientific">Flavobacterium macacae</name>
    <dbReference type="NCBI Taxonomy" id="2488993"/>
    <lineage>
        <taxon>Bacteria</taxon>
        <taxon>Pseudomonadati</taxon>
        <taxon>Bacteroidota</taxon>
        <taxon>Flavobacteriia</taxon>
        <taxon>Flavobacteriales</taxon>
        <taxon>Flavobacteriaceae</taxon>
        <taxon>Flavobacterium</taxon>
    </lineage>
</organism>
<sequence>MKSTFLKLSFFVLALVVFGCGESGEELTLRLKFVPGEVDRVFAATVITGVLESQHITEMTFTMDEVKRAKNVIDVKVVRISSHSDSSGKNESYDSKRNLKDMTESEKSVHAGLQDVLNKSFLISIDDKGNVVEGFKSKETNLPSKEIIDITNIYIPFPDEPVRIGSEWKKEKVNSLTKGKMLYTYKVVNITETEIGISIVSEFGGIGGEIAKNTVKGKCYLDKKTCKLKRGDYIMNLQSGDGKVGFKLAMQK</sequence>
<dbReference type="RefSeq" id="WP_125013367.1">
    <property type="nucleotide sequence ID" value="NZ_RQVR01000014.1"/>
</dbReference>
<dbReference type="AlphaFoldDB" id="A0A3P3W5Q9"/>
<dbReference type="OrthoDB" id="1346137at2"/>
<name>A0A3P3W5Q9_9FLAO</name>
<evidence type="ECO:0000313" key="1">
    <source>
        <dbReference type="EMBL" id="RRJ89768.1"/>
    </source>
</evidence>
<gene>
    <name evidence="1" type="ORF">EG849_12220</name>
</gene>
<reference evidence="1 2" key="1">
    <citation type="submission" date="2018-11" db="EMBL/GenBank/DDBJ databases">
        <title>Flavobacterium sp. nov., YIM 102600 draft genome.</title>
        <authorList>
            <person name="Li G."/>
            <person name="Jiang Y."/>
        </authorList>
    </citation>
    <scope>NUCLEOTIDE SEQUENCE [LARGE SCALE GENOMIC DNA]</scope>
    <source>
        <strain evidence="1 2">YIM 102600</strain>
    </source>
</reference>
<evidence type="ECO:0000313" key="2">
    <source>
        <dbReference type="Proteomes" id="UP000271937"/>
    </source>
</evidence>
<dbReference type="PROSITE" id="PS51257">
    <property type="entry name" value="PROKAR_LIPOPROTEIN"/>
    <property type="match status" value="1"/>
</dbReference>